<evidence type="ECO:0000256" key="8">
    <source>
        <dbReference type="SAM" id="Phobius"/>
    </source>
</evidence>
<feature type="transmembrane region" description="Helical" evidence="8">
    <location>
        <begin position="472"/>
        <end position="499"/>
    </location>
</feature>
<feature type="transmembrane region" description="Helical" evidence="8">
    <location>
        <begin position="361"/>
        <end position="381"/>
    </location>
</feature>
<evidence type="ECO:0000256" key="5">
    <source>
        <dbReference type="ARBA" id="ARBA00022692"/>
    </source>
</evidence>
<feature type="transmembrane region" description="Helical" evidence="8">
    <location>
        <begin position="962"/>
        <end position="983"/>
    </location>
</feature>
<feature type="transmembrane region" description="Helical" evidence="8">
    <location>
        <begin position="520"/>
        <end position="544"/>
    </location>
</feature>
<feature type="transmembrane region" description="Helical" evidence="8">
    <location>
        <begin position="888"/>
        <end position="907"/>
    </location>
</feature>
<evidence type="ECO:0000313" key="9">
    <source>
        <dbReference type="EMBL" id="WXB10365.1"/>
    </source>
</evidence>
<evidence type="ECO:0000256" key="6">
    <source>
        <dbReference type="ARBA" id="ARBA00022989"/>
    </source>
</evidence>
<sequence length="1030" mass="113013">MIPFIIRQALRFRAHVVTLAMAIAGWGVWATTQQKVDAYPDISAQMVQVITTYPGRASEDVERQVTIPVEIAMRNVPRVATVRSRTIFGLSVVQMIFEEGVENYWARQRVQEKLGTLQLPGDASPDLGPMATAYGEIFRYEIVSDGGQNAMDLRTLNDWVVIPRLLRVPGVADVSNFGGYAKEYSIVFKPAQLQRYGLSVHDVVAAVQSNNASAGGSVIPRGSMSFVIRGKGALQSLEEMQTIFVKSVAGTPVYVRDVADVQLGYPVPSGMFSKDRVDESLEGIVLMRKGENPSEVLASVNDAVAELNASRLPEGARIKPYYDRTLLVRSTMYTVTHSVLTGVTLVVLVLVFFLGRPAVALLVALTIPFSLLVAMALMRMADIPVGLLSIGAIDFGIIVDGSVIMAENIARRVGELPKPVSRRSVLRCIREAALEVEKALFLSIFLIIAAYLPLLTLRSIEGLLFRPLALTIIFALAGALFFALVVTPVLATFLLRFGYDEWENPILKWFKPMYAHWVEVLLRWRYQVAVGTAGVFLVLMAFVAPRLGTQFLPYMDEGVIWVRVNCPEGTSLTQTASYGGRLREIALEFPEVDFIVVQTGRNDSGTDPFLPSRMEMMIGPKPVSTRFHTKRELLAALRNRFGEEFPTLRFNFTQPIIDSVTEDTNGTSANLAVELLGDDPAVLLVLAGKVRDLLRTVPGAADVAIEQEGPQPQLVIEPDRALCARYGVNVDDVNQMITTALGGSPIGALYEGERRFDITAKFDREALHSPQAIGRLPVYAVGGTPIPLGQIARIDILDGQTIIARENGRRRITVRTDIVGRDQGGFVKEAQARFAKEIAVPSHYSVEWLGMFENLARAREHFTLLIPVTVGAIFVVLLMSFRSIRTALILLLPIPFALMGATVALYVRGMNIDVSTGVGFATVFAVSIMDGVLMVRGILAYRQQGHSIDEAIVLGRLTRLRPILMTSTVAILGLLPASLATGLGSDVQRPLATVIIWGLSSSTLLTLFVVPVFYRIFVPVTLLRIERPPR</sequence>
<protein>
    <submittedName>
        <fullName evidence="9">CusA/CzcA family heavy metal efflux RND transporter</fullName>
    </submittedName>
</protein>
<feature type="transmembrane region" description="Helical" evidence="8">
    <location>
        <begin position="862"/>
        <end position="881"/>
    </location>
</feature>
<keyword evidence="7 8" id="KW-0472">Membrane</keyword>
<dbReference type="InterPro" id="IPR001036">
    <property type="entry name" value="Acrflvin-R"/>
</dbReference>
<dbReference type="Pfam" id="PF00873">
    <property type="entry name" value="ACR_tran"/>
    <property type="match status" value="1"/>
</dbReference>
<evidence type="ECO:0000256" key="3">
    <source>
        <dbReference type="ARBA" id="ARBA00022448"/>
    </source>
</evidence>
<dbReference type="InterPro" id="IPR027463">
    <property type="entry name" value="AcrB_DN_DC_subdom"/>
</dbReference>
<evidence type="ECO:0000313" key="10">
    <source>
        <dbReference type="Proteomes" id="UP001374803"/>
    </source>
</evidence>
<evidence type="ECO:0000256" key="1">
    <source>
        <dbReference type="ARBA" id="ARBA00004651"/>
    </source>
</evidence>
<evidence type="ECO:0000256" key="4">
    <source>
        <dbReference type="ARBA" id="ARBA00022475"/>
    </source>
</evidence>
<feature type="transmembrane region" description="Helical" evidence="8">
    <location>
        <begin position="439"/>
        <end position="460"/>
    </location>
</feature>
<dbReference type="InterPro" id="IPR004763">
    <property type="entry name" value="CusA-like"/>
</dbReference>
<dbReference type="Gene3D" id="3.30.70.1430">
    <property type="entry name" value="Multidrug efflux transporter AcrB pore domain"/>
    <property type="match status" value="2"/>
</dbReference>
<dbReference type="Gene3D" id="3.30.2090.10">
    <property type="entry name" value="Multidrug efflux transporter AcrB TolC docking domain, DN and DC subdomains"/>
    <property type="match status" value="2"/>
</dbReference>
<evidence type="ECO:0000256" key="2">
    <source>
        <dbReference type="ARBA" id="ARBA00010942"/>
    </source>
</evidence>
<feature type="transmembrane region" description="Helical" evidence="8">
    <location>
        <begin position="919"/>
        <end position="941"/>
    </location>
</feature>
<evidence type="ECO:0000256" key="7">
    <source>
        <dbReference type="ARBA" id="ARBA00023136"/>
    </source>
</evidence>
<dbReference type="PANTHER" id="PTHR32063:SF17">
    <property type="entry name" value="CATION EFFLUX SYSTEM PROTEIN"/>
    <property type="match status" value="1"/>
</dbReference>
<keyword evidence="3" id="KW-0813">Transport</keyword>
<accession>A0ABZ2LMI5</accession>
<dbReference type="RefSeq" id="WP_394840042.1">
    <property type="nucleotide sequence ID" value="NZ_CP089929.1"/>
</dbReference>
<feature type="transmembrane region" description="Helical" evidence="8">
    <location>
        <begin position="995"/>
        <end position="1017"/>
    </location>
</feature>
<dbReference type="SUPFAM" id="SSF82866">
    <property type="entry name" value="Multidrug efflux transporter AcrB transmembrane domain"/>
    <property type="match status" value="2"/>
</dbReference>
<comment type="subcellular location">
    <subcellularLocation>
        <location evidence="1">Cell membrane</location>
        <topology evidence="1">Multi-pass membrane protein</topology>
    </subcellularLocation>
</comment>
<keyword evidence="5 8" id="KW-0812">Transmembrane</keyword>
<dbReference type="SUPFAM" id="SSF82714">
    <property type="entry name" value="Multidrug efflux transporter AcrB TolC docking domain, DN and DC subdomains"/>
    <property type="match status" value="2"/>
</dbReference>
<dbReference type="PRINTS" id="PR00702">
    <property type="entry name" value="ACRIFLAVINRP"/>
</dbReference>
<proteinExistence type="inferred from homology"/>
<dbReference type="PANTHER" id="PTHR32063">
    <property type="match status" value="1"/>
</dbReference>
<dbReference type="EMBL" id="CP089983">
    <property type="protein sequence ID" value="WXB10365.1"/>
    <property type="molecule type" value="Genomic_DNA"/>
</dbReference>
<organism evidence="9 10">
    <name type="scientific">Pendulispora rubella</name>
    <dbReference type="NCBI Taxonomy" id="2741070"/>
    <lineage>
        <taxon>Bacteria</taxon>
        <taxon>Pseudomonadati</taxon>
        <taxon>Myxococcota</taxon>
        <taxon>Myxococcia</taxon>
        <taxon>Myxococcales</taxon>
        <taxon>Sorangiineae</taxon>
        <taxon>Pendulisporaceae</taxon>
        <taxon>Pendulispora</taxon>
    </lineage>
</organism>
<dbReference type="NCBIfam" id="TIGR00914">
    <property type="entry name" value="2A0601"/>
    <property type="match status" value="1"/>
</dbReference>
<reference evidence="9" key="1">
    <citation type="submission" date="2021-12" db="EMBL/GenBank/DDBJ databases">
        <title>Discovery of the Pendulisporaceae a myxobacterial family with distinct sporulation behavior and unique specialized metabolism.</title>
        <authorList>
            <person name="Garcia R."/>
            <person name="Popoff A."/>
            <person name="Bader C.D."/>
            <person name="Loehr J."/>
            <person name="Walesch S."/>
            <person name="Walt C."/>
            <person name="Boldt J."/>
            <person name="Bunk B."/>
            <person name="Haeckl F.J.F.P.J."/>
            <person name="Gunesch A.P."/>
            <person name="Birkelbach J."/>
            <person name="Nuebel U."/>
            <person name="Pietschmann T."/>
            <person name="Bach T."/>
            <person name="Mueller R."/>
        </authorList>
    </citation>
    <scope>NUCLEOTIDE SEQUENCE</scope>
    <source>
        <strain evidence="9">MSr11367</strain>
    </source>
</reference>
<keyword evidence="6 8" id="KW-1133">Transmembrane helix</keyword>
<feature type="transmembrane region" description="Helical" evidence="8">
    <location>
        <begin position="387"/>
        <end position="406"/>
    </location>
</feature>
<keyword evidence="4" id="KW-1003">Cell membrane</keyword>
<dbReference type="Gene3D" id="1.20.1640.10">
    <property type="entry name" value="Multidrug efflux transporter AcrB transmembrane domain"/>
    <property type="match status" value="2"/>
</dbReference>
<dbReference type="Proteomes" id="UP001374803">
    <property type="component" value="Chromosome"/>
</dbReference>
<name>A0ABZ2LMI5_9BACT</name>
<dbReference type="Gene3D" id="3.30.70.1320">
    <property type="entry name" value="Multidrug efflux transporter AcrB pore domain like"/>
    <property type="match status" value="1"/>
</dbReference>
<keyword evidence="10" id="KW-1185">Reference proteome</keyword>
<gene>
    <name evidence="9" type="ORF">LVJ94_24450</name>
</gene>
<feature type="transmembrane region" description="Helical" evidence="8">
    <location>
        <begin position="332"/>
        <end position="354"/>
    </location>
</feature>
<comment type="similarity">
    <text evidence="2">Belongs to the resistance-nodulation-cell division (RND) (TC 2.A.6) family.</text>
</comment>
<dbReference type="Gene3D" id="3.30.70.1440">
    <property type="entry name" value="Multidrug efflux transporter AcrB pore domain"/>
    <property type="match status" value="1"/>
</dbReference>
<dbReference type="SUPFAM" id="SSF82693">
    <property type="entry name" value="Multidrug efflux transporter AcrB pore domain, PN1, PN2, PC1 and PC2 subdomains"/>
    <property type="match status" value="3"/>
</dbReference>